<proteinExistence type="predicted"/>
<evidence type="ECO:0008006" key="4">
    <source>
        <dbReference type="Google" id="ProtNLM"/>
    </source>
</evidence>
<organism evidence="2 3">
    <name type="scientific">Steinernema carpocapsae</name>
    <name type="common">Entomopathogenic nematode</name>
    <dbReference type="NCBI Taxonomy" id="34508"/>
    <lineage>
        <taxon>Eukaryota</taxon>
        <taxon>Metazoa</taxon>
        <taxon>Ecdysozoa</taxon>
        <taxon>Nematoda</taxon>
        <taxon>Chromadorea</taxon>
        <taxon>Rhabditida</taxon>
        <taxon>Tylenchina</taxon>
        <taxon>Panagrolaimomorpha</taxon>
        <taxon>Strongyloidoidea</taxon>
        <taxon>Steinernematidae</taxon>
        <taxon>Steinernema</taxon>
    </lineage>
</organism>
<dbReference type="OrthoDB" id="5873245at2759"/>
<evidence type="ECO:0000256" key="1">
    <source>
        <dbReference type="SAM" id="Phobius"/>
    </source>
</evidence>
<protein>
    <recommendedName>
        <fullName evidence="4">G-protein coupled receptors family 2 profile 2 domain-containing protein</fullName>
    </recommendedName>
</protein>
<dbReference type="PANTHER" id="PTHR23021:SF11">
    <property type="entry name" value="SERPENTINE RECEPTOR, CLASS T"/>
    <property type="match status" value="1"/>
</dbReference>
<accession>A0A4U5NYF7</accession>
<feature type="transmembrane region" description="Helical" evidence="1">
    <location>
        <begin position="80"/>
        <end position="98"/>
    </location>
</feature>
<evidence type="ECO:0000313" key="2">
    <source>
        <dbReference type="EMBL" id="TKR88687.1"/>
    </source>
</evidence>
<name>A0A4U5NYF7_STECR</name>
<keyword evidence="1" id="KW-0472">Membrane</keyword>
<dbReference type="Proteomes" id="UP000298663">
    <property type="component" value="Unassembled WGS sequence"/>
</dbReference>
<gene>
    <name evidence="2" type="ORF">L596_012893</name>
</gene>
<keyword evidence="3" id="KW-1185">Reference proteome</keyword>
<dbReference type="InterPro" id="IPR019425">
    <property type="entry name" value="7TM_GPCR_serpentine_rcpt_Srt"/>
</dbReference>
<dbReference type="PANTHER" id="PTHR23021">
    <property type="entry name" value="SERPENTINE RECEPTOR, CLASS T"/>
    <property type="match status" value="1"/>
</dbReference>
<feature type="transmembrane region" description="Helical" evidence="1">
    <location>
        <begin position="39"/>
        <end position="60"/>
    </location>
</feature>
<evidence type="ECO:0000313" key="3">
    <source>
        <dbReference type="Proteomes" id="UP000298663"/>
    </source>
</evidence>
<reference evidence="2 3" key="1">
    <citation type="journal article" date="2015" name="Genome Biol.">
        <title>Comparative genomics of Steinernema reveals deeply conserved gene regulatory networks.</title>
        <authorList>
            <person name="Dillman A.R."/>
            <person name="Macchietto M."/>
            <person name="Porter C.F."/>
            <person name="Rogers A."/>
            <person name="Williams B."/>
            <person name="Antoshechkin I."/>
            <person name="Lee M.M."/>
            <person name="Goodwin Z."/>
            <person name="Lu X."/>
            <person name="Lewis E.E."/>
            <person name="Goodrich-Blair H."/>
            <person name="Stock S.P."/>
            <person name="Adams B.J."/>
            <person name="Sternberg P.W."/>
            <person name="Mortazavi A."/>
        </authorList>
    </citation>
    <scope>NUCLEOTIDE SEQUENCE [LARGE SCALE GENOMIC DNA]</scope>
    <source>
        <strain evidence="2 3">ALL</strain>
    </source>
</reference>
<comment type="caution">
    <text evidence="2">The sequence shown here is derived from an EMBL/GenBank/DDBJ whole genome shotgun (WGS) entry which is preliminary data.</text>
</comment>
<feature type="transmembrane region" description="Helical" evidence="1">
    <location>
        <begin position="6"/>
        <end position="27"/>
    </location>
</feature>
<keyword evidence="1" id="KW-0812">Transmembrane</keyword>
<dbReference type="Pfam" id="PF10321">
    <property type="entry name" value="7TM_GPCR_Srt"/>
    <property type="match status" value="1"/>
</dbReference>
<keyword evidence="1" id="KW-1133">Transmembrane helix</keyword>
<dbReference type="EMBL" id="AZBU02000003">
    <property type="protein sequence ID" value="TKR88687.1"/>
    <property type="molecule type" value="Genomic_DNA"/>
</dbReference>
<reference evidence="2 3" key="2">
    <citation type="journal article" date="2019" name="G3 (Bethesda)">
        <title>Hybrid Assembly of the Genome of the Entomopathogenic Nematode Steinernema carpocapsae Identifies the X-Chromosome.</title>
        <authorList>
            <person name="Serra L."/>
            <person name="Macchietto M."/>
            <person name="Macias-Munoz A."/>
            <person name="McGill C.J."/>
            <person name="Rodriguez I.M."/>
            <person name="Rodriguez B."/>
            <person name="Murad R."/>
            <person name="Mortazavi A."/>
        </authorList>
    </citation>
    <scope>NUCLEOTIDE SEQUENCE [LARGE SCALE GENOMIC DNA]</scope>
    <source>
        <strain evidence="2 3">ALL</strain>
    </source>
</reference>
<sequence>MVYTSILDIINLLNCAVMAGILSILEVTHCNSGIWVSYFSDHIMFFWLTYCCAAEVLALNRVLEFVSSYWAAVLFEGKKIWIWIGITVIYGVAGMLAVPDRFYFYNPYGGQYPCLRRTGQVGFFRLSYA</sequence>
<dbReference type="AlphaFoldDB" id="A0A4U5NYF7"/>